<name>A0AAE4B7H3_9RHOB</name>
<gene>
    <name evidence="2" type="ORF">NO357_20680</name>
</gene>
<protein>
    <recommendedName>
        <fullName evidence="4">RNase NYN domain-containing protein</fullName>
    </recommendedName>
</protein>
<dbReference type="Gene3D" id="3.40.50.11980">
    <property type="match status" value="1"/>
</dbReference>
<keyword evidence="3" id="KW-1185">Reference proteome</keyword>
<evidence type="ECO:0008006" key="4">
    <source>
        <dbReference type="Google" id="ProtNLM"/>
    </source>
</evidence>
<organism evidence="2 3">
    <name type="scientific">Marimonas arenosa</name>
    <dbReference type="NCBI Taxonomy" id="1795305"/>
    <lineage>
        <taxon>Bacteria</taxon>
        <taxon>Pseudomonadati</taxon>
        <taxon>Pseudomonadota</taxon>
        <taxon>Alphaproteobacteria</taxon>
        <taxon>Rhodobacterales</taxon>
        <taxon>Paracoccaceae</taxon>
        <taxon>Marimonas</taxon>
    </lineage>
</organism>
<feature type="coiled-coil region" evidence="1">
    <location>
        <begin position="19"/>
        <end position="216"/>
    </location>
</feature>
<dbReference type="Proteomes" id="UP001226762">
    <property type="component" value="Unassembled WGS sequence"/>
</dbReference>
<evidence type="ECO:0000313" key="2">
    <source>
        <dbReference type="EMBL" id="MDQ2092329.1"/>
    </source>
</evidence>
<sequence length="412" mass="46802">MHMSSNNPLEPLETRRTRVAKLADQVRSLQGAQENLQKTIESFKAFEPDVQKGTIERLEQSAADLSRKISDQKVNHANLERRLQIALDAKANPIVFWKFFKAEQKQLRAEAKRLADKVSKVEQELSSNENALQKARSDIRHAQRRISEHETFDLKDAETRLGSVQTQLQSTGSDLAEARSELKEIEAKISPHTQKLDSLKSELRELNADIARADRFDQKLASAANSYERAMIHQDCEAEFGTGSPKQVIKDRRGKIRRLENNIPKLERRLRDELRKLDRKITHLLIDGNNACYEGQTFIELRGISALLKGLGDRFEVTVVFDASIRAMLKMDNQGVEQILGPSVTTHIVPTKDQADEYLMKLAGTNKGAFILSNDRFGEYHDYDVVKSNRVLRFLIANGKFIVNDLDVTVSI</sequence>
<dbReference type="EMBL" id="JANHAX010000009">
    <property type="protein sequence ID" value="MDQ2092329.1"/>
    <property type="molecule type" value="Genomic_DNA"/>
</dbReference>
<evidence type="ECO:0000256" key="1">
    <source>
        <dbReference type="SAM" id="Coils"/>
    </source>
</evidence>
<dbReference type="SUPFAM" id="SSF57997">
    <property type="entry name" value="Tropomyosin"/>
    <property type="match status" value="1"/>
</dbReference>
<accession>A0AAE4B7H3</accession>
<proteinExistence type="predicted"/>
<reference evidence="2" key="1">
    <citation type="submission" date="2022-07" db="EMBL/GenBank/DDBJ databases">
        <authorList>
            <person name="Otstavnykh N."/>
            <person name="Isaeva M."/>
            <person name="Bystritskaya E."/>
        </authorList>
    </citation>
    <scope>NUCLEOTIDE SEQUENCE</scope>
    <source>
        <strain evidence="2">KCTC 52189</strain>
    </source>
</reference>
<evidence type="ECO:0000313" key="3">
    <source>
        <dbReference type="Proteomes" id="UP001226762"/>
    </source>
</evidence>
<dbReference type="Gene3D" id="1.20.5.340">
    <property type="match status" value="1"/>
</dbReference>
<keyword evidence="1" id="KW-0175">Coiled coil</keyword>
<dbReference type="RefSeq" id="WP_306737640.1">
    <property type="nucleotide sequence ID" value="NZ_JANHAX010000009.1"/>
</dbReference>
<comment type="caution">
    <text evidence="2">The sequence shown here is derived from an EMBL/GenBank/DDBJ whole genome shotgun (WGS) entry which is preliminary data.</text>
</comment>
<reference evidence="2" key="2">
    <citation type="submission" date="2023-02" db="EMBL/GenBank/DDBJ databases">
        <title>'Rhodoalgimonas zhirmunskyi' gen. nov., isolated from a red alga.</title>
        <authorList>
            <person name="Nedashkovskaya O.I."/>
            <person name="Otstavnykh N.Y."/>
            <person name="Bystritskaya E.P."/>
            <person name="Balabanova L.A."/>
            <person name="Isaeva M.P."/>
        </authorList>
    </citation>
    <scope>NUCLEOTIDE SEQUENCE</scope>
    <source>
        <strain evidence="2">KCTC 52189</strain>
    </source>
</reference>
<dbReference type="AlphaFoldDB" id="A0AAE4B7H3"/>
<feature type="coiled-coil region" evidence="1">
    <location>
        <begin position="249"/>
        <end position="276"/>
    </location>
</feature>